<gene>
    <name evidence="1" type="ORF">NEZAVI_LOCUS2972</name>
</gene>
<evidence type="ECO:0000313" key="2">
    <source>
        <dbReference type="Proteomes" id="UP001152798"/>
    </source>
</evidence>
<dbReference type="AlphaFoldDB" id="A0A9P0H3P9"/>
<proteinExistence type="predicted"/>
<organism evidence="1 2">
    <name type="scientific">Nezara viridula</name>
    <name type="common">Southern green stink bug</name>
    <name type="synonym">Cimex viridulus</name>
    <dbReference type="NCBI Taxonomy" id="85310"/>
    <lineage>
        <taxon>Eukaryota</taxon>
        <taxon>Metazoa</taxon>
        <taxon>Ecdysozoa</taxon>
        <taxon>Arthropoda</taxon>
        <taxon>Hexapoda</taxon>
        <taxon>Insecta</taxon>
        <taxon>Pterygota</taxon>
        <taxon>Neoptera</taxon>
        <taxon>Paraneoptera</taxon>
        <taxon>Hemiptera</taxon>
        <taxon>Heteroptera</taxon>
        <taxon>Panheteroptera</taxon>
        <taxon>Pentatomomorpha</taxon>
        <taxon>Pentatomoidea</taxon>
        <taxon>Pentatomidae</taxon>
        <taxon>Pentatominae</taxon>
        <taxon>Nezara</taxon>
    </lineage>
</organism>
<accession>A0A9P0H3P9</accession>
<protein>
    <submittedName>
        <fullName evidence="1">Uncharacterized protein</fullName>
    </submittedName>
</protein>
<keyword evidence="2" id="KW-1185">Reference proteome</keyword>
<dbReference type="EMBL" id="OV725077">
    <property type="protein sequence ID" value="CAH1392087.1"/>
    <property type="molecule type" value="Genomic_DNA"/>
</dbReference>
<name>A0A9P0H3P9_NEZVI</name>
<evidence type="ECO:0000313" key="1">
    <source>
        <dbReference type="EMBL" id="CAH1392087.1"/>
    </source>
</evidence>
<reference evidence="1" key="1">
    <citation type="submission" date="2022-01" db="EMBL/GenBank/DDBJ databases">
        <authorList>
            <person name="King R."/>
        </authorList>
    </citation>
    <scope>NUCLEOTIDE SEQUENCE</scope>
</reference>
<sequence>MMLHHFYYNWKINYASEKASKKSKEFNTLLYQLMIDDTTNEILHNVSTSLLLIDDRLCYYILGHLDPVRTDREHDAGITTNCHYQPHNHTPTAFYDHLSVNCTI</sequence>
<dbReference type="Proteomes" id="UP001152798">
    <property type="component" value="Chromosome 1"/>
</dbReference>